<protein>
    <submittedName>
        <fullName evidence="2">Uncharacterized protein</fullName>
    </submittedName>
</protein>
<feature type="compositionally biased region" description="Polar residues" evidence="1">
    <location>
        <begin position="1"/>
        <end position="11"/>
    </location>
</feature>
<dbReference type="Proteomes" id="UP001465668">
    <property type="component" value="Unassembled WGS sequence"/>
</dbReference>
<sequence length="77" mass="8613">MDSIHTTQASYDASKAHEAAEPEPWAQAILERLLKDARRQPWKRMFGNSGVNTESWDGEDLAVYNNEKSGETCDSGN</sequence>
<organism evidence="2 3">
    <name type="scientific">Seiridium cardinale</name>
    <dbReference type="NCBI Taxonomy" id="138064"/>
    <lineage>
        <taxon>Eukaryota</taxon>
        <taxon>Fungi</taxon>
        <taxon>Dikarya</taxon>
        <taxon>Ascomycota</taxon>
        <taxon>Pezizomycotina</taxon>
        <taxon>Sordariomycetes</taxon>
        <taxon>Xylariomycetidae</taxon>
        <taxon>Amphisphaeriales</taxon>
        <taxon>Sporocadaceae</taxon>
        <taxon>Seiridium</taxon>
    </lineage>
</organism>
<accession>A0ABR2X885</accession>
<comment type="caution">
    <text evidence="2">The sequence shown here is derived from an EMBL/GenBank/DDBJ whole genome shotgun (WGS) entry which is preliminary data.</text>
</comment>
<gene>
    <name evidence="2" type="ORF">SCAR479_13368</name>
</gene>
<feature type="region of interest" description="Disordered" evidence="1">
    <location>
        <begin position="45"/>
        <end position="77"/>
    </location>
</feature>
<name>A0ABR2X885_9PEZI</name>
<evidence type="ECO:0000313" key="3">
    <source>
        <dbReference type="Proteomes" id="UP001465668"/>
    </source>
</evidence>
<reference evidence="2 3" key="1">
    <citation type="submission" date="2024-02" db="EMBL/GenBank/DDBJ databases">
        <title>First draft genome assembly of two strains of Seiridium cardinale.</title>
        <authorList>
            <person name="Emiliani G."/>
            <person name="Scali E."/>
        </authorList>
    </citation>
    <scope>NUCLEOTIDE SEQUENCE [LARGE SCALE GENOMIC DNA]</scope>
    <source>
        <strain evidence="2 3">BM-138-000479</strain>
    </source>
</reference>
<keyword evidence="3" id="KW-1185">Reference proteome</keyword>
<proteinExistence type="predicted"/>
<feature type="region of interest" description="Disordered" evidence="1">
    <location>
        <begin position="1"/>
        <end position="23"/>
    </location>
</feature>
<dbReference type="EMBL" id="JARVKM010000105">
    <property type="protein sequence ID" value="KAK9769978.1"/>
    <property type="molecule type" value="Genomic_DNA"/>
</dbReference>
<evidence type="ECO:0000313" key="2">
    <source>
        <dbReference type="EMBL" id="KAK9769978.1"/>
    </source>
</evidence>
<evidence type="ECO:0000256" key="1">
    <source>
        <dbReference type="SAM" id="MobiDB-lite"/>
    </source>
</evidence>